<feature type="transmembrane region" description="Helical" evidence="1">
    <location>
        <begin position="15"/>
        <end position="37"/>
    </location>
</feature>
<name>A0AAF0WBN6_DAUCS</name>
<keyword evidence="4" id="KW-1185">Reference proteome</keyword>
<gene>
    <name evidence="3" type="ORF">DCAR_0205846</name>
</gene>
<evidence type="ECO:0000259" key="2">
    <source>
        <dbReference type="Pfam" id="PF13968"/>
    </source>
</evidence>
<dbReference type="Pfam" id="PF04578">
    <property type="entry name" value="DUF594"/>
    <property type="match status" value="1"/>
</dbReference>
<sequence length="688" mass="78841">MKIIYTSTSWMVLGWELRACILLSLFLQIFLAVAGTFRRLASQRRIVKIIWLAYLLAEFVPVFGLGLIVSKQSLLYYSDADSAPIGSSNSVDDHFEVHCFRSNKVVACGDENILMYCAAFLLVHLGGPDSITAFAMEDNELWLRNLFYLASKCIAVPVLLLFLYGIIKCTERTCALYYGSAKSFRNSMLSKSNSGFNIIPIIDKSLIEMNVKDFEHVEVLQNAFLLFTVFKGLVVDLSVSILERNQSRDLFLAKSSADAFRLVEVELNYLYDVLFTKIPLLHSKLGLCCRSLSFIAVVSSLVLFNSSSEGYHHTKEMFPYILFSGAIFLEVIAFYMLLFSDWTVVKLEPLSEAFPHRNLWKDKFLKCILFVNRTRNDFYHFFLRHVGVNHHIGSEFSDGRWANSFSTFNLTCYCLHRCSKGREKIYTSLRLLRLLNGFVYVQSQPLSQFIASFIFDELKMKSEIAETWMLKKELKEDTFGPYVENHDFDDILLMWHIATELCFNDSEDPEADKDQRDTAKQLSGYMLYLLVMKPDMMSAVSSIGETKFLDACNAICKVFDKELGGTKKQKFCQFFRGESKGEKEAVQREAKTILSVNREVHPVQMDNEICFHAFMLAKELKLLPSKEKWLLISKLWVELLSYAATHIRSSAHAEQLSKGGELITVVWFLMAHFGLGELYEINQGKTRS</sequence>
<organism evidence="3 4">
    <name type="scientific">Daucus carota subsp. sativus</name>
    <name type="common">Carrot</name>
    <dbReference type="NCBI Taxonomy" id="79200"/>
    <lineage>
        <taxon>Eukaryota</taxon>
        <taxon>Viridiplantae</taxon>
        <taxon>Streptophyta</taxon>
        <taxon>Embryophyta</taxon>
        <taxon>Tracheophyta</taxon>
        <taxon>Spermatophyta</taxon>
        <taxon>Magnoliopsida</taxon>
        <taxon>eudicotyledons</taxon>
        <taxon>Gunneridae</taxon>
        <taxon>Pentapetalae</taxon>
        <taxon>asterids</taxon>
        <taxon>campanulids</taxon>
        <taxon>Apiales</taxon>
        <taxon>Apiaceae</taxon>
        <taxon>Apioideae</taxon>
        <taxon>Scandiceae</taxon>
        <taxon>Daucinae</taxon>
        <taxon>Daucus</taxon>
        <taxon>Daucus sect. Daucus</taxon>
    </lineage>
</organism>
<feature type="domain" description="DUF4220" evidence="2">
    <location>
        <begin position="51"/>
        <end position="411"/>
    </location>
</feature>
<keyword evidence="1" id="KW-1133">Transmembrane helix</keyword>
<accession>A0AAF0WBN6</accession>
<feature type="transmembrane region" description="Helical" evidence="1">
    <location>
        <begin position="317"/>
        <end position="338"/>
    </location>
</feature>
<dbReference type="Pfam" id="PF13968">
    <property type="entry name" value="DUF4220"/>
    <property type="match status" value="1"/>
</dbReference>
<dbReference type="InterPro" id="IPR025315">
    <property type="entry name" value="DUF4220"/>
</dbReference>
<dbReference type="InterPro" id="IPR007658">
    <property type="entry name" value="DUF594"/>
</dbReference>
<evidence type="ECO:0000313" key="4">
    <source>
        <dbReference type="Proteomes" id="UP000077755"/>
    </source>
</evidence>
<dbReference type="Proteomes" id="UP000077755">
    <property type="component" value="Chromosome 2"/>
</dbReference>
<reference evidence="3" key="2">
    <citation type="submission" date="2022-03" db="EMBL/GenBank/DDBJ databases">
        <title>Draft title - Genomic analysis of global carrot germplasm unveils the trajectory of domestication and the origin of high carotenoid orange carrot.</title>
        <authorList>
            <person name="Iorizzo M."/>
            <person name="Ellison S."/>
            <person name="Senalik D."/>
            <person name="Macko-Podgorni A."/>
            <person name="Grzebelus D."/>
            <person name="Bostan H."/>
            <person name="Rolling W."/>
            <person name="Curaba J."/>
            <person name="Simon P."/>
        </authorList>
    </citation>
    <scope>NUCLEOTIDE SEQUENCE</scope>
    <source>
        <tissue evidence="3">Leaf</tissue>
    </source>
</reference>
<dbReference type="AlphaFoldDB" id="A0AAF0WBN6"/>
<feature type="transmembrane region" description="Helical" evidence="1">
    <location>
        <begin position="146"/>
        <end position="167"/>
    </location>
</feature>
<feature type="transmembrane region" description="Helical" evidence="1">
    <location>
        <begin position="49"/>
        <end position="69"/>
    </location>
</feature>
<keyword evidence="1" id="KW-0812">Transmembrane</keyword>
<keyword evidence="1" id="KW-0472">Membrane</keyword>
<dbReference type="EMBL" id="CP093344">
    <property type="protein sequence ID" value="WOG86629.1"/>
    <property type="molecule type" value="Genomic_DNA"/>
</dbReference>
<reference evidence="3" key="1">
    <citation type="journal article" date="2016" name="Nat. Genet.">
        <title>A high-quality carrot genome assembly provides new insights into carotenoid accumulation and asterid genome evolution.</title>
        <authorList>
            <person name="Iorizzo M."/>
            <person name="Ellison S."/>
            <person name="Senalik D."/>
            <person name="Zeng P."/>
            <person name="Satapoomin P."/>
            <person name="Huang J."/>
            <person name="Bowman M."/>
            <person name="Iovene M."/>
            <person name="Sanseverino W."/>
            <person name="Cavagnaro P."/>
            <person name="Yildiz M."/>
            <person name="Macko-Podgorni A."/>
            <person name="Moranska E."/>
            <person name="Grzebelus E."/>
            <person name="Grzebelus D."/>
            <person name="Ashrafi H."/>
            <person name="Zheng Z."/>
            <person name="Cheng S."/>
            <person name="Spooner D."/>
            <person name="Van Deynze A."/>
            <person name="Simon P."/>
        </authorList>
    </citation>
    <scope>NUCLEOTIDE SEQUENCE</scope>
    <source>
        <tissue evidence="3">Leaf</tissue>
    </source>
</reference>
<proteinExistence type="predicted"/>
<dbReference type="PANTHER" id="PTHR31325">
    <property type="entry name" value="OS01G0798800 PROTEIN-RELATED"/>
    <property type="match status" value="1"/>
</dbReference>
<protein>
    <recommendedName>
        <fullName evidence="2">DUF4220 domain-containing protein</fullName>
    </recommendedName>
</protein>
<evidence type="ECO:0000313" key="3">
    <source>
        <dbReference type="EMBL" id="WOG86629.1"/>
    </source>
</evidence>
<evidence type="ECO:0000256" key="1">
    <source>
        <dbReference type="SAM" id="Phobius"/>
    </source>
</evidence>